<evidence type="ECO:0000313" key="3">
    <source>
        <dbReference type="Proteomes" id="UP000177451"/>
    </source>
</evidence>
<keyword evidence="1" id="KW-1133">Transmembrane helix</keyword>
<name>A0A1F5VNC0_9BACT</name>
<reference evidence="2 3" key="1">
    <citation type="journal article" date="2016" name="Nat. Commun.">
        <title>Thousands of microbial genomes shed light on interconnected biogeochemical processes in an aquifer system.</title>
        <authorList>
            <person name="Anantharaman K."/>
            <person name="Brown C.T."/>
            <person name="Hug L.A."/>
            <person name="Sharon I."/>
            <person name="Castelle C.J."/>
            <person name="Probst A.J."/>
            <person name="Thomas B.C."/>
            <person name="Singh A."/>
            <person name="Wilkins M.J."/>
            <person name="Karaoz U."/>
            <person name="Brodie E.L."/>
            <person name="Williams K.H."/>
            <person name="Hubbard S.S."/>
            <person name="Banfield J.F."/>
        </authorList>
    </citation>
    <scope>NUCLEOTIDE SEQUENCE [LARGE SCALE GENOMIC DNA]</scope>
</reference>
<dbReference type="EMBL" id="MFHH01000031">
    <property type="protein sequence ID" value="OGF64903.1"/>
    <property type="molecule type" value="Genomic_DNA"/>
</dbReference>
<gene>
    <name evidence="2" type="ORF">A2Z53_02965</name>
</gene>
<evidence type="ECO:0000313" key="2">
    <source>
        <dbReference type="EMBL" id="OGF64903.1"/>
    </source>
</evidence>
<keyword evidence="1" id="KW-0812">Transmembrane</keyword>
<feature type="transmembrane region" description="Helical" evidence="1">
    <location>
        <begin position="60"/>
        <end position="89"/>
    </location>
</feature>
<sequence>MKTGEKADFFYLISGIWLINFMSEQKKFFQDDGDLREHFLNALNRKYFAVGRSHVKGWELWIFLGITAGLFLSFLSTTGLGAVGSIYAADNSRIKLSSPNGGEYLVAGESSEIKWSLNQDKNLLKSDYIEISLLSVKSGKNTLQNQIARVNVEEGAYSWLIPDYLAPGDYKVQVCTVLNSICFYSDASDRVFKIISKSSVKIISPNGSEMLSIGKEFSINFCDGKAAGATGFAEVYLVSKDAGEGEEIGLLHRDNFPTLLGDCENARKINWKVGTFIKRYRNFTEGEYKILVRFYKNSRDLGSSDVSDETFSIVNSEPQVRLFSPNGGDTWALLSGETFKWEAANLPDNVEFHLTIKKGKKNIGDFIAPSDQRLLSIYLDPEMELLRNGGGGGYKAEIRVHDKNTLKVIAKDESDSPFNIEFSSNEKISASLMPLESGNVVAGSGGALLAKILIDAKEFREDAKILSLRLKLETDGVDSMPANCSLSSADEQTVSGSNIVNPVADGTYNFVLDSPMVLFGNNYEISEILSLRCDIRAVSRIGGRISWKLDSTNPITALGASSLKIIKLEKANSIENSSKVTIVERGKFQIEDLLGQNETWHPDGAEGLSLGTFKMRAQDEDAVLENFQVELKSGSAGDITAIYLYDGSTLLQKKAFPSFTSRLENFSFNSSGPVADGSLNSPTKYLKLKAGSSKIITLKIDFAVIAGTNGTSGQLVKIIAGPVAAQSAVGQNSGIQLFADITRTTSSAGARYFRGVPKIENVEIPTGTFLSTNAVLNAFKITAVGGDIGIYKFTFNTSSSISEGGSVGQYVLRDDTLMTDLNRPIEAREELAEIFVNNAEVFTLASPWVRILEGTSHIFVLKAKSVNLTSTSGEKIQTELLGDGDVPPCGLPCNATDIKAAFNNFIWTDFTAEATSFATRTSTSDWINGYRVPGLENLKPATVSEN</sequence>
<dbReference type="Proteomes" id="UP000177451">
    <property type="component" value="Unassembled WGS sequence"/>
</dbReference>
<protein>
    <submittedName>
        <fullName evidence="2">Uncharacterized protein</fullName>
    </submittedName>
</protein>
<organism evidence="2 3">
    <name type="scientific">Candidatus Giovannonibacteria bacterium RIFCSPHIGHO2_02_42_15</name>
    <dbReference type="NCBI Taxonomy" id="1798329"/>
    <lineage>
        <taxon>Bacteria</taxon>
        <taxon>Candidatus Giovannoniibacteriota</taxon>
    </lineage>
</organism>
<comment type="caution">
    <text evidence="2">The sequence shown here is derived from an EMBL/GenBank/DDBJ whole genome shotgun (WGS) entry which is preliminary data.</text>
</comment>
<accession>A0A1F5VNC0</accession>
<proteinExistence type="predicted"/>
<evidence type="ECO:0000256" key="1">
    <source>
        <dbReference type="SAM" id="Phobius"/>
    </source>
</evidence>
<dbReference type="AlphaFoldDB" id="A0A1F5VNC0"/>
<keyword evidence="1" id="KW-0472">Membrane</keyword>